<evidence type="ECO:0000313" key="2">
    <source>
        <dbReference type="Proteomes" id="UP000326924"/>
    </source>
</evidence>
<dbReference type="Proteomes" id="UP000326924">
    <property type="component" value="Unassembled WGS sequence"/>
</dbReference>
<dbReference type="EMBL" id="VXIS01000185">
    <property type="protein sequence ID" value="KAA8898455.1"/>
    <property type="molecule type" value="Genomic_DNA"/>
</dbReference>
<gene>
    <name evidence="1" type="ORF">FN846DRAFT_991597</name>
</gene>
<keyword evidence="2" id="KW-1185">Reference proteome</keyword>
<name>A0A5J5EMX6_9PEZI</name>
<reference evidence="1 2" key="1">
    <citation type="submission" date="2019-09" db="EMBL/GenBank/DDBJ databases">
        <title>Draft genome of the ectomycorrhizal ascomycete Sphaerosporella brunnea.</title>
        <authorList>
            <consortium name="DOE Joint Genome Institute"/>
            <person name="Benucci G.M."/>
            <person name="Marozzi G."/>
            <person name="Antonielli L."/>
            <person name="Sanchez S."/>
            <person name="Marco P."/>
            <person name="Wang X."/>
            <person name="Falini L.B."/>
            <person name="Barry K."/>
            <person name="Haridas S."/>
            <person name="Lipzen A."/>
            <person name="Labutti K."/>
            <person name="Grigoriev I.V."/>
            <person name="Murat C."/>
            <person name="Martin F."/>
            <person name="Albertini E."/>
            <person name="Donnini D."/>
            <person name="Bonito G."/>
        </authorList>
    </citation>
    <scope>NUCLEOTIDE SEQUENCE [LARGE SCALE GENOMIC DNA]</scope>
    <source>
        <strain evidence="1 2">Sb_GMNB300</strain>
    </source>
</reference>
<dbReference type="InParanoid" id="A0A5J5EMX6"/>
<dbReference type="AlphaFoldDB" id="A0A5J5EMX6"/>
<protein>
    <submittedName>
        <fullName evidence="1">Uncharacterized protein</fullName>
    </submittedName>
</protein>
<proteinExistence type="predicted"/>
<accession>A0A5J5EMX6</accession>
<sequence length="420" mass="46145">MESAQAKSKKHEEVLAALVEGSRKHKVSGPHFLATTDIIFNFDTSGWAAARPGFYLFLQRCQHDSRHHIVAPIISVEHQAALSNLDGVVYVGFQGNVGYLAFRESESTLRAAGRIKELGLQLITHNSWCLLQWHAHPEHARIQGLLSDAKGRVKQLQSQDSVSKSQTDSHLAMEDRNISRLKTKLASACNPAQQRVAVLEEALSHRVCPENAEVNISAVMGGLKAHQVCLVDSTRDYDVVYCGGRIIGACKVDTVAPPAAEWFEQPLSATYPKKKAISLDTSEGHAKIEMCFKRPSDTSEQTVLRVASLLDSGSTDPTILPQHKTALDPDNTLPLKRLKTYEASGGDTTTGPIYSLDVCLKTKRDEKLVFDWVRTEVGLEADDADEPLSGLLPFRKAYAASSPGSPWRVQLAVDKKELCE</sequence>
<comment type="caution">
    <text evidence="1">The sequence shown here is derived from an EMBL/GenBank/DDBJ whole genome shotgun (WGS) entry which is preliminary data.</text>
</comment>
<organism evidence="1 2">
    <name type="scientific">Sphaerosporella brunnea</name>
    <dbReference type="NCBI Taxonomy" id="1250544"/>
    <lineage>
        <taxon>Eukaryota</taxon>
        <taxon>Fungi</taxon>
        <taxon>Dikarya</taxon>
        <taxon>Ascomycota</taxon>
        <taxon>Pezizomycotina</taxon>
        <taxon>Pezizomycetes</taxon>
        <taxon>Pezizales</taxon>
        <taxon>Pyronemataceae</taxon>
        <taxon>Sphaerosporella</taxon>
    </lineage>
</organism>
<evidence type="ECO:0000313" key="1">
    <source>
        <dbReference type="EMBL" id="KAA8898455.1"/>
    </source>
</evidence>